<feature type="domain" description="Glycosyltransferase 61 catalytic" evidence="2">
    <location>
        <begin position="270"/>
        <end position="434"/>
    </location>
</feature>
<keyword evidence="4" id="KW-1185">Reference proteome</keyword>
<sequence>MPLKTSRPPRFKTLNRKASRFKRHLLALLSGLAVVNYTVILLLHSQANNWMASYQGLFLPTNPDGPRKQIGIGSRHFPSMAHRHNVSRDCHDVASDAVLDTWKNDSQIVCSVQSPPNRTAEWFSTENTSILVEEYVLRSWEYEPTFVRYQNVEGYWGGGIGPLPCPRAALRHEHLGQITHVRPPWAVDPPEYLDYIRKRNASDIIQVYDTVLLIQMFEQHNSYERLHAYLNAAMVMRMFDIANPQLVLMLGKGIMTPNTLEMWRSMSTLEPIVVDMTKPHSPMDGERRKLFRELIHLSSPGTSILVTVAGSFRGRGTDHHCKSTLFRDITQWTAMNFDIDMKRKMGNVTQIVWSSRSPYCCVNNQTLFVKRSMNDEDRLLQVLTEYLGPWYSITKVDFGTISTRKSIEIASQTDILMGVHGAGLIWAGFMPIHGGLVEIFGGDRANNNRHYHNLASLADLHYRELSLRGMDPIRWDNGTAKELVRLIQSIEPKHKKLEPD</sequence>
<evidence type="ECO:0000259" key="2">
    <source>
        <dbReference type="Pfam" id="PF04577"/>
    </source>
</evidence>
<dbReference type="Pfam" id="PF04577">
    <property type="entry name" value="Glyco_transf_61"/>
    <property type="match status" value="1"/>
</dbReference>
<dbReference type="AlphaFoldDB" id="A0ABD3R0Y8"/>
<evidence type="ECO:0000256" key="1">
    <source>
        <dbReference type="SAM" id="Phobius"/>
    </source>
</evidence>
<keyword evidence="1" id="KW-1133">Transmembrane helix</keyword>
<keyword evidence="1" id="KW-0812">Transmembrane</keyword>
<name>A0ABD3R0Y8_9STRA</name>
<reference evidence="3 4" key="1">
    <citation type="journal article" date="2020" name="G3 (Bethesda)">
        <title>Improved Reference Genome for Cyclotella cryptica CCMP332, a Model for Cell Wall Morphogenesis, Salinity Adaptation, and Lipid Production in Diatoms (Bacillariophyta).</title>
        <authorList>
            <person name="Roberts W.R."/>
            <person name="Downey K.M."/>
            <person name="Ruck E.C."/>
            <person name="Traller J.C."/>
            <person name="Alverson A.J."/>
        </authorList>
    </citation>
    <scope>NUCLEOTIDE SEQUENCE [LARGE SCALE GENOMIC DNA]</scope>
    <source>
        <strain evidence="3 4">CCMP332</strain>
    </source>
</reference>
<evidence type="ECO:0000313" key="4">
    <source>
        <dbReference type="Proteomes" id="UP001516023"/>
    </source>
</evidence>
<organism evidence="3 4">
    <name type="scientific">Cyclotella cryptica</name>
    <dbReference type="NCBI Taxonomy" id="29204"/>
    <lineage>
        <taxon>Eukaryota</taxon>
        <taxon>Sar</taxon>
        <taxon>Stramenopiles</taxon>
        <taxon>Ochrophyta</taxon>
        <taxon>Bacillariophyta</taxon>
        <taxon>Coscinodiscophyceae</taxon>
        <taxon>Thalassiosirophycidae</taxon>
        <taxon>Stephanodiscales</taxon>
        <taxon>Stephanodiscaceae</taxon>
        <taxon>Cyclotella</taxon>
    </lineage>
</organism>
<proteinExistence type="predicted"/>
<accession>A0ABD3R0Y8</accession>
<keyword evidence="1" id="KW-0472">Membrane</keyword>
<dbReference type="EMBL" id="JABMIG020000001">
    <property type="protein sequence ID" value="KAL3805937.1"/>
    <property type="molecule type" value="Genomic_DNA"/>
</dbReference>
<protein>
    <recommendedName>
        <fullName evidence="2">Glycosyltransferase 61 catalytic domain-containing protein</fullName>
    </recommendedName>
</protein>
<dbReference type="InterPro" id="IPR049625">
    <property type="entry name" value="Glyco_transf_61_cat"/>
</dbReference>
<feature type="transmembrane region" description="Helical" evidence="1">
    <location>
        <begin position="21"/>
        <end position="43"/>
    </location>
</feature>
<comment type="caution">
    <text evidence="3">The sequence shown here is derived from an EMBL/GenBank/DDBJ whole genome shotgun (WGS) entry which is preliminary data.</text>
</comment>
<dbReference type="Proteomes" id="UP001516023">
    <property type="component" value="Unassembled WGS sequence"/>
</dbReference>
<gene>
    <name evidence="3" type="ORF">HJC23_007898</name>
</gene>
<evidence type="ECO:0000313" key="3">
    <source>
        <dbReference type="EMBL" id="KAL3805937.1"/>
    </source>
</evidence>